<evidence type="ECO:0000313" key="4">
    <source>
        <dbReference type="Proteomes" id="UP000325787"/>
    </source>
</evidence>
<dbReference type="SMART" id="SM00903">
    <property type="entry name" value="Flavin_Reduct"/>
    <property type="match status" value="1"/>
</dbReference>
<dbReference type="Proteomes" id="UP000325787">
    <property type="component" value="Chromosome"/>
</dbReference>
<keyword evidence="4" id="KW-1185">Reference proteome</keyword>
<dbReference type="Pfam" id="PF01613">
    <property type="entry name" value="Flavin_Reduct"/>
    <property type="match status" value="1"/>
</dbReference>
<dbReference type="GO" id="GO:0042602">
    <property type="term" value="F:riboflavin reductase (NADPH) activity"/>
    <property type="evidence" value="ECO:0007669"/>
    <property type="project" value="TreeGrafter"/>
</dbReference>
<dbReference type="PANTHER" id="PTHR30466:SF1">
    <property type="entry name" value="FMN REDUCTASE (NADH) RUTF"/>
    <property type="match status" value="1"/>
</dbReference>
<keyword evidence="1" id="KW-0560">Oxidoreductase</keyword>
<organism evidence="3 4">
    <name type="scientific">Saccharothrix syringae</name>
    <name type="common">Nocardiopsis syringae</name>
    <dbReference type="NCBI Taxonomy" id="103733"/>
    <lineage>
        <taxon>Bacteria</taxon>
        <taxon>Bacillati</taxon>
        <taxon>Actinomycetota</taxon>
        <taxon>Actinomycetes</taxon>
        <taxon>Pseudonocardiales</taxon>
        <taxon>Pseudonocardiaceae</taxon>
        <taxon>Saccharothrix</taxon>
    </lineage>
</organism>
<dbReference type="InterPro" id="IPR012349">
    <property type="entry name" value="Split_barrel_FMN-bd"/>
</dbReference>
<protein>
    <submittedName>
        <fullName evidence="3">Flavin reductase</fullName>
    </submittedName>
</protein>
<dbReference type="AlphaFoldDB" id="A0A5Q0HE45"/>
<evidence type="ECO:0000259" key="2">
    <source>
        <dbReference type="SMART" id="SM00903"/>
    </source>
</evidence>
<dbReference type="EMBL" id="CP034550">
    <property type="protein sequence ID" value="QFZ24587.1"/>
    <property type="molecule type" value="Genomic_DNA"/>
</dbReference>
<proteinExistence type="predicted"/>
<gene>
    <name evidence="3" type="ORF">EKG83_29620</name>
</gene>
<dbReference type="OrthoDB" id="9792858at2"/>
<dbReference type="InterPro" id="IPR002563">
    <property type="entry name" value="Flavin_Rdtase-like_dom"/>
</dbReference>
<reference evidence="4" key="1">
    <citation type="journal article" date="2021" name="Curr. Microbiol.">
        <title>Complete genome of nocamycin-producing strain Saccharothrix syringae NRRL B-16468 reveals the biosynthetic potential for secondary metabolites.</title>
        <authorList>
            <person name="Mo X."/>
            <person name="Yang S."/>
        </authorList>
    </citation>
    <scope>NUCLEOTIDE SEQUENCE [LARGE SCALE GENOMIC DNA]</scope>
    <source>
        <strain evidence="4">ATCC 51364 / DSM 43886 / JCM 6844 / KCTC 9398 / NBRC 14523 / NRRL B-16468 / INA 2240</strain>
    </source>
</reference>
<accession>A0A5Q0HE45</accession>
<dbReference type="KEGG" id="ssyi:EKG83_29620"/>
<dbReference type="SUPFAM" id="SSF50475">
    <property type="entry name" value="FMN-binding split barrel"/>
    <property type="match status" value="1"/>
</dbReference>
<dbReference type="InterPro" id="IPR050268">
    <property type="entry name" value="NADH-dep_flavin_reductase"/>
</dbReference>
<dbReference type="GO" id="GO:0010181">
    <property type="term" value="F:FMN binding"/>
    <property type="evidence" value="ECO:0007669"/>
    <property type="project" value="InterPro"/>
</dbReference>
<evidence type="ECO:0000256" key="1">
    <source>
        <dbReference type="ARBA" id="ARBA00023002"/>
    </source>
</evidence>
<dbReference type="Gene3D" id="2.30.110.10">
    <property type="entry name" value="Electron Transport, Fmn-binding Protein, Chain A"/>
    <property type="match status" value="1"/>
</dbReference>
<evidence type="ECO:0000313" key="3">
    <source>
        <dbReference type="EMBL" id="QFZ24587.1"/>
    </source>
</evidence>
<feature type="domain" description="Flavin reductase like" evidence="2">
    <location>
        <begin position="1"/>
        <end position="148"/>
    </location>
</feature>
<sequence>MSRFATGVTVITTGGRHCHGMTANAFTSVSLTPPLIACCVATTAHMHEAITRQGEFAVSVLGAGQEHLARHFTDRTRPRGAAQFERVPHHPATRVDAPLLTGAAAWLECRLATRHRAGDHTIFLGEVLTTACADGPGALLFHGGGYHALAHRATR</sequence>
<dbReference type="PANTHER" id="PTHR30466">
    <property type="entry name" value="FLAVIN REDUCTASE"/>
    <property type="match status" value="1"/>
</dbReference>
<name>A0A5Q0HE45_SACSY</name>